<dbReference type="InterPro" id="IPR029058">
    <property type="entry name" value="AB_hydrolase_fold"/>
</dbReference>
<dbReference type="GO" id="GO:0006508">
    <property type="term" value="P:proteolysis"/>
    <property type="evidence" value="ECO:0007669"/>
    <property type="project" value="InterPro"/>
</dbReference>
<dbReference type="EMBL" id="JPRP01000001">
    <property type="protein sequence ID" value="KFF00700.1"/>
    <property type="molecule type" value="Genomic_DNA"/>
</dbReference>
<keyword evidence="2" id="KW-0732">Signal</keyword>
<dbReference type="GO" id="GO:0004252">
    <property type="term" value="F:serine-type endopeptidase activity"/>
    <property type="evidence" value="ECO:0007669"/>
    <property type="project" value="TreeGrafter"/>
</dbReference>
<evidence type="ECO:0000256" key="1">
    <source>
        <dbReference type="ARBA" id="ARBA00022801"/>
    </source>
</evidence>
<reference evidence="4 5" key="1">
    <citation type="submission" date="2014-07" db="EMBL/GenBank/DDBJ databases">
        <title>Genome of Chryseobacterium formosense LMG 24722.</title>
        <authorList>
            <person name="Pipes S.E."/>
            <person name="Stropko S.J."/>
            <person name="Newman J.D."/>
        </authorList>
    </citation>
    <scope>NUCLEOTIDE SEQUENCE [LARGE SCALE GENOMIC DNA]</scope>
    <source>
        <strain evidence="4 5">LMG 24722</strain>
    </source>
</reference>
<feature type="chain" id="PRO_5001800740" description="Peptidase S9 prolyl oligopeptidase catalytic domain-containing protein" evidence="2">
    <location>
        <begin position="19"/>
        <end position="813"/>
    </location>
</feature>
<organism evidence="4 5">
    <name type="scientific">Chryseobacterium formosense</name>
    <dbReference type="NCBI Taxonomy" id="236814"/>
    <lineage>
        <taxon>Bacteria</taxon>
        <taxon>Pseudomonadati</taxon>
        <taxon>Bacteroidota</taxon>
        <taxon>Flavobacteriia</taxon>
        <taxon>Flavobacteriales</taxon>
        <taxon>Weeksellaceae</taxon>
        <taxon>Chryseobacterium group</taxon>
        <taxon>Chryseobacterium</taxon>
    </lineage>
</organism>
<dbReference type="PANTHER" id="PTHR42776:SF27">
    <property type="entry name" value="DIPEPTIDYL PEPTIDASE FAMILY MEMBER 6"/>
    <property type="match status" value="1"/>
</dbReference>
<proteinExistence type="predicted"/>
<name>A0A085Z8D6_9FLAO</name>
<accession>A0A085Z8D6</accession>
<feature type="signal peptide" evidence="2">
    <location>
        <begin position="1"/>
        <end position="18"/>
    </location>
</feature>
<dbReference type="SUPFAM" id="SSF53474">
    <property type="entry name" value="alpha/beta-Hydrolases"/>
    <property type="match status" value="1"/>
</dbReference>
<dbReference type="PANTHER" id="PTHR42776">
    <property type="entry name" value="SERINE PEPTIDASE S9 FAMILY MEMBER"/>
    <property type="match status" value="1"/>
</dbReference>
<dbReference type="SUPFAM" id="SSF82171">
    <property type="entry name" value="DPP6 N-terminal domain-like"/>
    <property type="match status" value="1"/>
</dbReference>
<dbReference type="InterPro" id="IPR001375">
    <property type="entry name" value="Peptidase_S9_cat"/>
</dbReference>
<evidence type="ECO:0000256" key="2">
    <source>
        <dbReference type="SAM" id="SignalP"/>
    </source>
</evidence>
<evidence type="ECO:0000259" key="3">
    <source>
        <dbReference type="Pfam" id="PF00326"/>
    </source>
</evidence>
<dbReference type="AlphaFoldDB" id="A0A085Z8D6"/>
<evidence type="ECO:0000313" key="5">
    <source>
        <dbReference type="Proteomes" id="UP000028713"/>
    </source>
</evidence>
<dbReference type="Proteomes" id="UP000028713">
    <property type="component" value="Unassembled WGS sequence"/>
</dbReference>
<dbReference type="Gene3D" id="3.40.50.1820">
    <property type="entry name" value="alpha/beta hydrolase"/>
    <property type="match status" value="1"/>
</dbReference>
<dbReference type="RefSeq" id="WP_034675237.1">
    <property type="nucleotide sequence ID" value="NZ_FPAP01000001.1"/>
</dbReference>
<feature type="domain" description="Peptidase S9 prolyl oligopeptidase catalytic" evidence="3">
    <location>
        <begin position="639"/>
        <end position="805"/>
    </location>
</feature>
<dbReference type="eggNOG" id="COG1506">
    <property type="taxonomic scope" value="Bacteria"/>
</dbReference>
<comment type="caution">
    <text evidence="4">The sequence shown here is derived from an EMBL/GenBank/DDBJ whole genome shotgun (WGS) entry which is preliminary data.</text>
</comment>
<gene>
    <name evidence="4" type="ORF">IX39_08750</name>
</gene>
<dbReference type="Pfam" id="PF00326">
    <property type="entry name" value="Peptidase_S9"/>
    <property type="match status" value="1"/>
</dbReference>
<dbReference type="STRING" id="236814.IX39_08750"/>
<keyword evidence="5" id="KW-1185">Reference proteome</keyword>
<dbReference type="OrthoDB" id="9812921at2"/>
<keyword evidence="1" id="KW-0378">Hydrolase</keyword>
<sequence>MRRIIMLMLLCICHLAYAQKDSDFLSAEKKQNEAYDIHVKSTSKDGKWLAFFKMYDDNTDTLVIVNRKKPEIQYKRLKVLDHRWSRDQLILKYKDRTEIFDYAHNKKEILPACQTFGILDKENILALHTSQQVLLYDLKGYKVIDSIGKVVKVFYIDGGLYLQAKNNKEYHLLQWNDGKAITIYRSSDQVSNILVLQNNTLLIFEKKENLIQDIVYYDVSLKKEYRFSQDQRINFNSSTSYQRSDGKIIINAEKIKDKSRMDAPEIWSTSDNNLIEKFRKSETMKYLWSPKENKAIVLGDSKLNRVVDIGNKAYFLAFSFSELQDYTLKKAPAKVYRYNVVDGSYDLIDTISSNVNYSPDGNYLIYRNGNNWKLVDVNSMKYENIEDVAFSNPYFTDKNKICFDGSGGIWEYDIADRKIRQIFNKEKGNYKILNFNYTSNFPNYPFELSFYCKVLDSFNYIFEVNNELNLTKSVFEKDGNKYHKMINSTQSKIVLQKTDNAKKAYLFTEENFNQPKQIIDVSRFYNKKVLFRSNKKDEAQSMIKVETIRYKNAEGVGLRGILYYPLYYKEGKKYPMVVHVYQIQSDKINQFPLLLENDIDTGFSIRTLIEKGYFVYMPDIVFDNKGTGISALDCVNRSIDALIGKQLIDFKKMALTGHSHGGYITNFIATRSDRFATYVSGAGNSDIIRSYYSLNEEFISPFYWQFENGQYEMKKPFVKDKNLYFINNPINYVEHVSKPVLLWTGKKDKNIEWGQVMEFFIGLKRNNKDATLLAYPDEGHIFSSKINAKDLHNRILQWFGYYLKGEQKPDWID</sequence>
<protein>
    <recommendedName>
        <fullName evidence="3">Peptidase S9 prolyl oligopeptidase catalytic domain-containing protein</fullName>
    </recommendedName>
</protein>
<evidence type="ECO:0000313" key="4">
    <source>
        <dbReference type="EMBL" id="KFF00700.1"/>
    </source>
</evidence>